<dbReference type="PROSITE" id="PS51278">
    <property type="entry name" value="GATASE_TYPE_2"/>
    <property type="match status" value="1"/>
</dbReference>
<dbReference type="InterPro" id="IPR029057">
    <property type="entry name" value="PRTase-like"/>
</dbReference>
<evidence type="ECO:0000259" key="3">
    <source>
        <dbReference type="PROSITE" id="PS51278"/>
    </source>
</evidence>
<dbReference type="Gene3D" id="3.60.20.10">
    <property type="entry name" value="Glutamine Phosphoribosylpyrophosphate, subunit 1, domain 1"/>
    <property type="match status" value="1"/>
</dbReference>
<dbReference type="InterPro" id="IPR029055">
    <property type="entry name" value="Ntn_hydrolases_N"/>
</dbReference>
<accession>A0ABW5E7K7</accession>
<keyword evidence="2" id="KW-0315">Glutamine amidotransferase</keyword>
<dbReference type="SUPFAM" id="SSF53271">
    <property type="entry name" value="PRTase-like"/>
    <property type="match status" value="1"/>
</dbReference>
<keyword evidence="1" id="KW-0808">Transferase</keyword>
<dbReference type="Proteomes" id="UP001597297">
    <property type="component" value="Unassembled WGS sequence"/>
</dbReference>
<dbReference type="EMBL" id="JBHUJC010000034">
    <property type="protein sequence ID" value="MFD2276925.1"/>
    <property type="molecule type" value="Genomic_DNA"/>
</dbReference>
<dbReference type="RefSeq" id="WP_377092849.1">
    <property type="nucleotide sequence ID" value="NZ_JBHSJM010000001.1"/>
</dbReference>
<dbReference type="SUPFAM" id="SSF56235">
    <property type="entry name" value="N-terminal nucleophile aminohydrolases (Ntn hydrolases)"/>
    <property type="match status" value="1"/>
</dbReference>
<proteinExistence type="predicted"/>
<feature type="domain" description="Glutamine amidotransferase type-2" evidence="3">
    <location>
        <begin position="9"/>
        <end position="303"/>
    </location>
</feature>
<dbReference type="InterPro" id="IPR017932">
    <property type="entry name" value="GATase_2_dom"/>
</dbReference>
<evidence type="ECO:0000313" key="5">
    <source>
        <dbReference type="Proteomes" id="UP001597297"/>
    </source>
</evidence>
<organism evidence="4 5">
    <name type="scientific">Rubritalea spongiae</name>
    <dbReference type="NCBI Taxonomy" id="430797"/>
    <lineage>
        <taxon>Bacteria</taxon>
        <taxon>Pseudomonadati</taxon>
        <taxon>Verrucomicrobiota</taxon>
        <taxon>Verrucomicrobiia</taxon>
        <taxon>Verrucomicrobiales</taxon>
        <taxon>Rubritaleaceae</taxon>
        <taxon>Rubritalea</taxon>
    </lineage>
</organism>
<evidence type="ECO:0000256" key="2">
    <source>
        <dbReference type="ARBA" id="ARBA00022962"/>
    </source>
</evidence>
<gene>
    <name evidence="4" type="ORF">ACFSQZ_10620</name>
</gene>
<comment type="caution">
    <text evidence="4">The sequence shown here is derived from an EMBL/GenBank/DDBJ whole genome shotgun (WGS) entry which is preliminary data.</text>
</comment>
<protein>
    <submittedName>
        <fullName evidence="4">Amidophosphoribosyltransferase</fullName>
    </submittedName>
</protein>
<dbReference type="PANTHER" id="PTHR11907">
    <property type="entry name" value="AMIDOPHOSPHORIBOSYLTRANSFERASE"/>
    <property type="match status" value="1"/>
</dbReference>
<name>A0ABW5E7K7_9BACT</name>
<keyword evidence="5" id="KW-1185">Reference proteome</keyword>
<evidence type="ECO:0000313" key="4">
    <source>
        <dbReference type="EMBL" id="MFD2276925.1"/>
    </source>
</evidence>
<reference evidence="5" key="1">
    <citation type="journal article" date="2019" name="Int. J. Syst. Evol. Microbiol.">
        <title>The Global Catalogue of Microorganisms (GCM) 10K type strain sequencing project: providing services to taxonomists for standard genome sequencing and annotation.</title>
        <authorList>
            <consortium name="The Broad Institute Genomics Platform"/>
            <consortium name="The Broad Institute Genome Sequencing Center for Infectious Disease"/>
            <person name="Wu L."/>
            <person name="Ma J."/>
        </authorList>
    </citation>
    <scope>NUCLEOTIDE SEQUENCE [LARGE SCALE GENOMIC DNA]</scope>
    <source>
        <strain evidence="5">JCM 16545</strain>
    </source>
</reference>
<sequence length="639" mass="72693">MSDPLKHECGIAVVRLRKPISYYMEKYGTPLWGLNKLFLLMEKQRNRGQDGVGIGSCKLNVPLGQPYIFRRRSVQNDSLSHIFSKEIKSYNKLARKGLLDPNCPDSVKADYDFAGEILMGHLRYGTSGRFDEGSCHPYLRRSNWPTRTLMVQGNFNMTNAGELNRTMIERGQHPVFGTDTQTVLEEIGFHLDEAHTDLYHELRDKGIDGKEIPNHISDQLDLYKVISESAQNWDGGYAICGAVGNGDLFVMRDPRGIRPCSYYMDDEVIAFSSERVPLMTVFEADKEEIHELEPGTCTIVSHHGEMRNERFHKEEELKPCSFERIYFSRGNDPDIYRERKAMGAALVDQVVQSIDGNFDKSVFSFIPNTAETAYYGLMDGLRLFRRQEVRSELLEALKSGTLNEDMLDDVILKNWPSSEKVTQKDIKMRTFISQEKGRAQLVSHVYDIAYGVVKPDDVLVMLDDSIVRGTTLKKSILKILSRTNPRKIVICSTAPQIRYPDCYGIDMSELGKFIAFNAAVSLHKKKGNEAIFEEVHEACIAELKKPKEERINQVKRIYADFTVEEISAEVSKLVYPEDVEWDGEVEIIFQTIENLHASIKADCGDWYFTGNFPTAGGMATVNAAYINWFEGKTGRGYEM</sequence>
<evidence type="ECO:0000256" key="1">
    <source>
        <dbReference type="ARBA" id="ARBA00022679"/>
    </source>
</evidence>